<sequence length="258" mass="26551">MSTSLLEVSSCFANDLFSGRQVLVSGATSGIGLELARGFRALGASVLATGSSSAKLSATGEDPANAGIAFARLDVRDSEAIRATIGGLDRLDVLVNAAGVARPHEEYEPDVFQDVIDINLSAAMRFAMAGCDKLASRSGCIINYASMLSYLADAAVPAYCASKTGLLGLTRALAHKFGPDGIRVNAIAPGYHKTDMTQPLWSQPRNHDAIAGHSALKRWGTTTDLVGATLFLASPAAAFITGICLPVDGGYGSGAATG</sequence>
<evidence type="ECO:0000256" key="1">
    <source>
        <dbReference type="ARBA" id="ARBA00006484"/>
    </source>
</evidence>
<evidence type="ECO:0000313" key="2">
    <source>
        <dbReference type="EMBL" id="TLU71198.1"/>
    </source>
</evidence>
<dbReference type="EMBL" id="VCDI01000008">
    <property type="protein sequence ID" value="TLU71198.1"/>
    <property type="molecule type" value="Genomic_DNA"/>
</dbReference>
<dbReference type="GO" id="GO:0030497">
    <property type="term" value="P:fatty acid elongation"/>
    <property type="evidence" value="ECO:0007669"/>
    <property type="project" value="TreeGrafter"/>
</dbReference>
<dbReference type="SUPFAM" id="SSF51735">
    <property type="entry name" value="NAD(P)-binding Rossmann-fold domains"/>
    <property type="match status" value="1"/>
</dbReference>
<organism evidence="2 3">
    <name type="scientific">Lichenicoccus roseus</name>
    <dbReference type="NCBI Taxonomy" id="2683649"/>
    <lineage>
        <taxon>Bacteria</taxon>
        <taxon>Pseudomonadati</taxon>
        <taxon>Pseudomonadota</taxon>
        <taxon>Alphaproteobacteria</taxon>
        <taxon>Acetobacterales</taxon>
        <taxon>Acetobacteraceae</taxon>
        <taxon>Lichenicoccus</taxon>
    </lineage>
</organism>
<name>A0A5R9JAF9_9PROT</name>
<protein>
    <submittedName>
        <fullName evidence="2">SDR family oxidoreductase</fullName>
    </submittedName>
</protein>
<accession>A0A5R9JAF9</accession>
<dbReference type="PRINTS" id="PR00081">
    <property type="entry name" value="GDHRDH"/>
</dbReference>
<proteinExistence type="inferred from homology"/>
<dbReference type="PANTHER" id="PTHR42760">
    <property type="entry name" value="SHORT-CHAIN DEHYDROGENASES/REDUCTASES FAMILY MEMBER"/>
    <property type="match status" value="1"/>
</dbReference>
<reference evidence="2 3" key="1">
    <citation type="submission" date="2019-05" db="EMBL/GenBank/DDBJ databases">
        <authorList>
            <person name="Pankratov T."/>
            <person name="Grouzdev D."/>
        </authorList>
    </citation>
    <scope>NUCLEOTIDE SEQUENCE [LARGE SCALE GENOMIC DNA]</scope>
    <source>
        <strain evidence="2 3">KEBCLARHB70R</strain>
    </source>
</reference>
<comment type="similarity">
    <text evidence="1">Belongs to the short-chain dehydrogenases/reductases (SDR) family.</text>
</comment>
<dbReference type="Gene3D" id="3.40.50.720">
    <property type="entry name" value="NAD(P)-binding Rossmann-like Domain"/>
    <property type="match status" value="1"/>
</dbReference>
<dbReference type="RefSeq" id="WP_138327555.1">
    <property type="nucleotide sequence ID" value="NZ_VCDI01000008.1"/>
</dbReference>
<dbReference type="PROSITE" id="PS00061">
    <property type="entry name" value="ADH_SHORT"/>
    <property type="match status" value="1"/>
</dbReference>
<dbReference type="PRINTS" id="PR00080">
    <property type="entry name" value="SDRFAMILY"/>
</dbReference>
<dbReference type="AlphaFoldDB" id="A0A5R9JAF9"/>
<gene>
    <name evidence="2" type="ORF">FE263_18700</name>
</gene>
<dbReference type="InterPro" id="IPR036291">
    <property type="entry name" value="NAD(P)-bd_dom_sf"/>
</dbReference>
<dbReference type="InterPro" id="IPR020904">
    <property type="entry name" value="Sc_DH/Rdtase_CS"/>
</dbReference>
<dbReference type="Pfam" id="PF13561">
    <property type="entry name" value="adh_short_C2"/>
    <property type="match status" value="1"/>
</dbReference>
<dbReference type="PANTHER" id="PTHR42760:SF135">
    <property type="entry name" value="BLL7886 PROTEIN"/>
    <property type="match status" value="1"/>
</dbReference>
<dbReference type="OrthoDB" id="9780084at2"/>
<dbReference type="Proteomes" id="UP000305654">
    <property type="component" value="Unassembled WGS sequence"/>
</dbReference>
<evidence type="ECO:0000313" key="3">
    <source>
        <dbReference type="Proteomes" id="UP000305654"/>
    </source>
</evidence>
<dbReference type="FunFam" id="3.40.50.720:FF:000084">
    <property type="entry name" value="Short-chain dehydrogenase reductase"/>
    <property type="match status" value="1"/>
</dbReference>
<comment type="caution">
    <text evidence="2">The sequence shown here is derived from an EMBL/GenBank/DDBJ whole genome shotgun (WGS) entry which is preliminary data.</text>
</comment>
<dbReference type="InterPro" id="IPR002347">
    <property type="entry name" value="SDR_fam"/>
</dbReference>
<dbReference type="GO" id="GO:0016616">
    <property type="term" value="F:oxidoreductase activity, acting on the CH-OH group of donors, NAD or NADP as acceptor"/>
    <property type="evidence" value="ECO:0007669"/>
    <property type="project" value="TreeGrafter"/>
</dbReference>
<keyword evidence="3" id="KW-1185">Reference proteome</keyword>